<feature type="domain" description="C2H2-type" evidence="11">
    <location>
        <begin position="101"/>
        <end position="128"/>
    </location>
</feature>
<evidence type="ECO:0000256" key="3">
    <source>
        <dbReference type="ARBA" id="ARBA00022723"/>
    </source>
</evidence>
<gene>
    <name evidence="12" type="primary">ZNF2_0</name>
    <name evidence="12" type="ORF">AVEN_47205_1</name>
</gene>
<accession>A0A4Y2HNR0</accession>
<dbReference type="AlphaFoldDB" id="A0A4Y2HNR0"/>
<dbReference type="InterPro" id="IPR013087">
    <property type="entry name" value="Znf_C2H2_type"/>
</dbReference>
<keyword evidence="6" id="KW-0862">Zinc</keyword>
<dbReference type="GO" id="GO:0032502">
    <property type="term" value="P:developmental process"/>
    <property type="evidence" value="ECO:0007669"/>
    <property type="project" value="UniProtKB-ARBA"/>
</dbReference>
<evidence type="ECO:0000259" key="11">
    <source>
        <dbReference type="PROSITE" id="PS50157"/>
    </source>
</evidence>
<evidence type="ECO:0000256" key="9">
    <source>
        <dbReference type="ARBA" id="ARBA00023242"/>
    </source>
</evidence>
<evidence type="ECO:0000313" key="12">
    <source>
        <dbReference type="EMBL" id="GBM67034.1"/>
    </source>
</evidence>
<feature type="domain" description="C2H2-type" evidence="11">
    <location>
        <begin position="73"/>
        <end position="100"/>
    </location>
</feature>
<dbReference type="GO" id="GO:0003677">
    <property type="term" value="F:DNA binding"/>
    <property type="evidence" value="ECO:0007669"/>
    <property type="project" value="UniProtKB-KW"/>
</dbReference>
<evidence type="ECO:0000313" key="13">
    <source>
        <dbReference type="Proteomes" id="UP000499080"/>
    </source>
</evidence>
<dbReference type="GO" id="GO:0008270">
    <property type="term" value="F:zinc ion binding"/>
    <property type="evidence" value="ECO:0007669"/>
    <property type="project" value="UniProtKB-KW"/>
</dbReference>
<dbReference type="PANTHER" id="PTHR24379:SF121">
    <property type="entry name" value="C2H2-TYPE DOMAIN-CONTAINING PROTEIN"/>
    <property type="match status" value="1"/>
</dbReference>
<keyword evidence="13" id="KW-1185">Reference proteome</keyword>
<reference evidence="12 13" key="1">
    <citation type="journal article" date="2019" name="Sci. Rep.">
        <title>Orb-weaving spider Araneus ventricosus genome elucidates the spidroin gene catalogue.</title>
        <authorList>
            <person name="Kono N."/>
            <person name="Nakamura H."/>
            <person name="Ohtoshi R."/>
            <person name="Moran D.A.P."/>
            <person name="Shinohara A."/>
            <person name="Yoshida Y."/>
            <person name="Fujiwara M."/>
            <person name="Mori M."/>
            <person name="Tomita M."/>
            <person name="Arakawa K."/>
        </authorList>
    </citation>
    <scope>NUCLEOTIDE SEQUENCE [LARGE SCALE GENOMIC DNA]</scope>
</reference>
<dbReference type="FunFam" id="3.30.160.60:FF:000202">
    <property type="entry name" value="Zinc finger protein 574"/>
    <property type="match status" value="1"/>
</dbReference>
<dbReference type="FunFam" id="3.30.160.60:FF:000188">
    <property type="entry name" value="Zinc finger protein 787"/>
    <property type="match status" value="1"/>
</dbReference>
<sequence length="154" mass="17558">MVKDRSIWLIFQHCPPKQRQLVQCASGCMWPHIVMEQNHTRGQQARPPGLDYCTQTVQVNPKKYIAKSSDGKFHCDKCPFTTAAKSSLVRHMLRHSVSKPHCCNICGKGFIQKSDLTIHLLQHSGEKPFKCDLCSKAYTSRSALTKHRILHVDM</sequence>
<keyword evidence="7" id="KW-0238">DNA-binding</keyword>
<dbReference type="EMBL" id="BGPR01002058">
    <property type="protein sequence ID" value="GBM67034.1"/>
    <property type="molecule type" value="Genomic_DNA"/>
</dbReference>
<dbReference type="Pfam" id="PF00096">
    <property type="entry name" value="zf-C2H2"/>
    <property type="match status" value="3"/>
</dbReference>
<evidence type="ECO:0000256" key="4">
    <source>
        <dbReference type="ARBA" id="ARBA00022737"/>
    </source>
</evidence>
<comment type="similarity">
    <text evidence="2">Belongs to the krueppel C2H2-type zinc-finger protein family.</text>
</comment>
<evidence type="ECO:0000256" key="7">
    <source>
        <dbReference type="ARBA" id="ARBA00023125"/>
    </source>
</evidence>
<organism evidence="12 13">
    <name type="scientific">Araneus ventricosus</name>
    <name type="common">Orbweaver spider</name>
    <name type="synonym">Epeira ventricosa</name>
    <dbReference type="NCBI Taxonomy" id="182803"/>
    <lineage>
        <taxon>Eukaryota</taxon>
        <taxon>Metazoa</taxon>
        <taxon>Ecdysozoa</taxon>
        <taxon>Arthropoda</taxon>
        <taxon>Chelicerata</taxon>
        <taxon>Arachnida</taxon>
        <taxon>Araneae</taxon>
        <taxon>Araneomorphae</taxon>
        <taxon>Entelegynae</taxon>
        <taxon>Araneoidea</taxon>
        <taxon>Araneidae</taxon>
        <taxon>Araneus</taxon>
    </lineage>
</organism>
<dbReference type="OrthoDB" id="6429583at2759"/>
<dbReference type="PROSITE" id="PS50157">
    <property type="entry name" value="ZINC_FINGER_C2H2_2"/>
    <property type="match status" value="3"/>
</dbReference>
<keyword evidence="4" id="KW-0677">Repeat</keyword>
<dbReference type="InterPro" id="IPR036236">
    <property type="entry name" value="Znf_C2H2_sf"/>
</dbReference>
<keyword evidence="3" id="KW-0479">Metal-binding</keyword>
<keyword evidence="9" id="KW-0539">Nucleus</keyword>
<comment type="subcellular location">
    <subcellularLocation>
        <location evidence="1">Nucleus</location>
    </subcellularLocation>
</comment>
<keyword evidence="5 10" id="KW-0863">Zinc-finger</keyword>
<evidence type="ECO:0000256" key="2">
    <source>
        <dbReference type="ARBA" id="ARBA00006991"/>
    </source>
</evidence>
<dbReference type="GO" id="GO:0005634">
    <property type="term" value="C:nucleus"/>
    <property type="evidence" value="ECO:0007669"/>
    <property type="project" value="UniProtKB-SubCell"/>
</dbReference>
<dbReference type="SUPFAM" id="SSF57667">
    <property type="entry name" value="beta-beta-alpha zinc fingers"/>
    <property type="match status" value="2"/>
</dbReference>
<comment type="caution">
    <text evidence="12">The sequence shown here is derived from an EMBL/GenBank/DDBJ whole genome shotgun (WGS) entry which is preliminary data.</text>
</comment>
<proteinExistence type="inferred from homology"/>
<evidence type="ECO:0000256" key="5">
    <source>
        <dbReference type="ARBA" id="ARBA00022771"/>
    </source>
</evidence>
<dbReference type="Gene3D" id="3.30.160.60">
    <property type="entry name" value="Classic Zinc Finger"/>
    <property type="match status" value="2"/>
</dbReference>
<evidence type="ECO:0000256" key="10">
    <source>
        <dbReference type="PROSITE-ProRule" id="PRU00042"/>
    </source>
</evidence>
<evidence type="ECO:0000256" key="1">
    <source>
        <dbReference type="ARBA" id="ARBA00004123"/>
    </source>
</evidence>
<evidence type="ECO:0000256" key="6">
    <source>
        <dbReference type="ARBA" id="ARBA00022833"/>
    </source>
</evidence>
<keyword evidence="8" id="KW-0804">Transcription</keyword>
<name>A0A4Y2HNR0_ARAVE</name>
<dbReference type="Proteomes" id="UP000499080">
    <property type="component" value="Unassembled WGS sequence"/>
</dbReference>
<evidence type="ECO:0000256" key="8">
    <source>
        <dbReference type="ARBA" id="ARBA00023163"/>
    </source>
</evidence>
<dbReference type="PROSITE" id="PS00028">
    <property type="entry name" value="ZINC_FINGER_C2H2_1"/>
    <property type="match status" value="2"/>
</dbReference>
<feature type="domain" description="C2H2-type" evidence="11">
    <location>
        <begin position="129"/>
        <end position="154"/>
    </location>
</feature>
<dbReference type="PANTHER" id="PTHR24379">
    <property type="entry name" value="KRAB AND ZINC FINGER DOMAIN-CONTAINING"/>
    <property type="match status" value="1"/>
</dbReference>
<protein>
    <submittedName>
        <fullName evidence="12">Zinc finger protein 2</fullName>
    </submittedName>
</protein>
<dbReference type="SMART" id="SM00355">
    <property type="entry name" value="ZnF_C2H2"/>
    <property type="match status" value="3"/>
</dbReference>